<sequence>MANQLFTKRNVTLSLGGLVSLAAGAYKFLDSYFAPHLRSLRDEVDRVQRQSEREMNYRLLQMSAETSHRLLDTKQDIDRRFLLMETSIERSIARIEKELLRMKLSGKPEEKELDAELERGGESEKEG</sequence>
<gene>
    <name evidence="1" type="ORF">BCR35DRAFT_334425</name>
</gene>
<organism evidence="1 2">
    <name type="scientific">Leucosporidium creatinivorum</name>
    <dbReference type="NCBI Taxonomy" id="106004"/>
    <lineage>
        <taxon>Eukaryota</taxon>
        <taxon>Fungi</taxon>
        <taxon>Dikarya</taxon>
        <taxon>Basidiomycota</taxon>
        <taxon>Pucciniomycotina</taxon>
        <taxon>Microbotryomycetes</taxon>
        <taxon>Leucosporidiales</taxon>
        <taxon>Leucosporidium</taxon>
    </lineage>
</organism>
<name>A0A1Y2E925_9BASI</name>
<dbReference type="AlphaFoldDB" id="A0A1Y2E925"/>
<keyword evidence="2" id="KW-1185">Reference proteome</keyword>
<comment type="caution">
    <text evidence="1">The sequence shown here is derived from an EMBL/GenBank/DDBJ whole genome shotgun (WGS) entry which is preliminary data.</text>
</comment>
<evidence type="ECO:0000313" key="1">
    <source>
        <dbReference type="EMBL" id="ORY68061.1"/>
    </source>
</evidence>
<protein>
    <submittedName>
        <fullName evidence="1">Uncharacterized protein</fullName>
    </submittedName>
</protein>
<proteinExistence type="predicted"/>
<reference evidence="1 2" key="1">
    <citation type="submission" date="2016-07" db="EMBL/GenBank/DDBJ databases">
        <title>Pervasive Adenine N6-methylation of Active Genes in Fungi.</title>
        <authorList>
            <consortium name="DOE Joint Genome Institute"/>
            <person name="Mondo S.J."/>
            <person name="Dannebaum R.O."/>
            <person name="Kuo R.C."/>
            <person name="Labutti K."/>
            <person name="Haridas S."/>
            <person name="Kuo A."/>
            <person name="Salamov A."/>
            <person name="Ahrendt S.R."/>
            <person name="Lipzen A."/>
            <person name="Sullivan W."/>
            <person name="Andreopoulos W.B."/>
            <person name="Clum A."/>
            <person name="Lindquist E."/>
            <person name="Daum C."/>
            <person name="Ramamoorthy G.K."/>
            <person name="Gryganskyi A."/>
            <person name="Culley D."/>
            <person name="Magnuson J.K."/>
            <person name="James T.Y."/>
            <person name="O'Malley M.A."/>
            <person name="Stajich J.E."/>
            <person name="Spatafora J.W."/>
            <person name="Visel A."/>
            <person name="Grigoriev I.V."/>
        </authorList>
    </citation>
    <scope>NUCLEOTIDE SEQUENCE [LARGE SCALE GENOMIC DNA]</scope>
    <source>
        <strain evidence="1 2">62-1032</strain>
    </source>
</reference>
<dbReference type="Proteomes" id="UP000193467">
    <property type="component" value="Unassembled WGS sequence"/>
</dbReference>
<evidence type="ECO:0000313" key="2">
    <source>
        <dbReference type="Proteomes" id="UP000193467"/>
    </source>
</evidence>
<dbReference type="EMBL" id="MCGR01000059">
    <property type="protein sequence ID" value="ORY68061.1"/>
    <property type="molecule type" value="Genomic_DNA"/>
</dbReference>
<accession>A0A1Y2E925</accession>
<dbReference type="InParanoid" id="A0A1Y2E925"/>